<accession>A0A734FC66</accession>
<sequence length="53" mass="6414">MALSDIALKRSVTRSERFFRFRMVSPWLYRTKRQKAIQGFSVKDPKRINQRIV</sequence>
<comment type="caution">
    <text evidence="1">The sequence shown here is derived from an EMBL/GenBank/DDBJ whole genome shotgun (WGS) entry which is preliminary data.</text>
</comment>
<name>A0A734FC66_SALET</name>
<evidence type="ECO:0000313" key="1">
    <source>
        <dbReference type="EMBL" id="HAE6147188.1"/>
    </source>
</evidence>
<reference evidence="1" key="2">
    <citation type="submission" date="2018-07" db="EMBL/GenBank/DDBJ databases">
        <authorList>
            <consortium name="NCBI Pathogen Detection Project"/>
        </authorList>
    </citation>
    <scope>NUCLEOTIDE SEQUENCE</scope>
    <source>
        <strain evidence="1">12-4153</strain>
    </source>
</reference>
<dbReference type="EMBL" id="DAASMO010000047">
    <property type="protein sequence ID" value="HAE6147188.1"/>
    <property type="molecule type" value="Genomic_DNA"/>
</dbReference>
<gene>
    <name evidence="1" type="ORF">G4I79_003798</name>
</gene>
<reference evidence="1" key="1">
    <citation type="journal article" date="2018" name="Genome Biol.">
        <title>SKESA: strategic k-mer extension for scrupulous assemblies.</title>
        <authorList>
            <person name="Souvorov A."/>
            <person name="Agarwala R."/>
            <person name="Lipman D.J."/>
        </authorList>
    </citation>
    <scope>NUCLEOTIDE SEQUENCE</scope>
    <source>
        <strain evidence="1">12-4153</strain>
    </source>
</reference>
<organism evidence="1">
    <name type="scientific">Salmonella enterica subsp. enterica serovar Heidelberg</name>
    <dbReference type="NCBI Taxonomy" id="611"/>
    <lineage>
        <taxon>Bacteria</taxon>
        <taxon>Pseudomonadati</taxon>
        <taxon>Pseudomonadota</taxon>
        <taxon>Gammaproteobacteria</taxon>
        <taxon>Enterobacterales</taxon>
        <taxon>Enterobacteriaceae</taxon>
        <taxon>Salmonella</taxon>
    </lineage>
</organism>
<protein>
    <submittedName>
        <fullName evidence="1">Uncharacterized protein</fullName>
    </submittedName>
</protein>
<dbReference type="AlphaFoldDB" id="A0A734FC66"/>
<proteinExistence type="predicted"/>